<keyword evidence="1" id="KW-0732">Signal</keyword>
<sequence length="193" mass="20939">MRLQFFTFLFFFTLFHRQISASTTTTLVNVTVDDQFGDPHTHSQIIYTPAEAWSIAPNCSHCPDGISSLSPSRASNGTWHGSYFSSETASGAIRAGAPRYAELQFTGNAIYVICIIPPSTNITNRLNFSIDGTEVGSYPPAPAIATDLGGWQYGVVVYHNTSIPMASHQLLIQSGEEDGPDAIILLDSIVYST</sequence>
<reference evidence="2" key="1">
    <citation type="submission" date="2022-08" db="EMBL/GenBank/DDBJ databases">
        <authorList>
            <consortium name="DOE Joint Genome Institute"/>
            <person name="Min B."/>
            <person name="Riley R."/>
            <person name="Sierra-Patev S."/>
            <person name="Naranjo-Ortiz M."/>
            <person name="Looney B."/>
            <person name="Konkel Z."/>
            <person name="Slot J.C."/>
            <person name="Sakamoto Y."/>
            <person name="Steenwyk J.L."/>
            <person name="Rokas A."/>
            <person name="Carro J."/>
            <person name="Camarero S."/>
            <person name="Ferreira P."/>
            <person name="Molpeceres G."/>
            <person name="Ruiz-Duenas F.J."/>
            <person name="Serrano A."/>
            <person name="Henrissat B."/>
            <person name="Drula E."/>
            <person name="Hughes K.W."/>
            <person name="Mata J.L."/>
            <person name="Ishikawa N.K."/>
            <person name="Vargas-Isla R."/>
            <person name="Ushijima S."/>
            <person name="Smith C.A."/>
            <person name="Ahrendt S."/>
            <person name="Andreopoulos W."/>
            <person name="He G."/>
            <person name="Labutti K."/>
            <person name="Lipzen A."/>
            <person name="Ng V."/>
            <person name="Sandor L."/>
            <person name="Barry K."/>
            <person name="Martinez A.T."/>
            <person name="Xiao Y."/>
            <person name="Gibbons J.G."/>
            <person name="Terashima K."/>
            <person name="Hibbett D.S."/>
            <person name="Grigoriev I.V."/>
        </authorList>
    </citation>
    <scope>NUCLEOTIDE SEQUENCE</scope>
    <source>
        <strain evidence="2">TFB9207</strain>
    </source>
</reference>
<evidence type="ECO:0008006" key="4">
    <source>
        <dbReference type="Google" id="ProtNLM"/>
    </source>
</evidence>
<proteinExistence type="predicted"/>
<name>A0AA38P4D2_9AGAR</name>
<dbReference type="Proteomes" id="UP001163846">
    <property type="component" value="Unassembled WGS sequence"/>
</dbReference>
<dbReference type="EMBL" id="MU806350">
    <property type="protein sequence ID" value="KAJ3836093.1"/>
    <property type="molecule type" value="Genomic_DNA"/>
</dbReference>
<keyword evidence="3" id="KW-1185">Reference proteome</keyword>
<accession>A0AA38P4D2</accession>
<evidence type="ECO:0000313" key="2">
    <source>
        <dbReference type="EMBL" id="KAJ3836093.1"/>
    </source>
</evidence>
<gene>
    <name evidence="2" type="ORF">F5878DRAFT_626132</name>
</gene>
<evidence type="ECO:0000256" key="1">
    <source>
        <dbReference type="SAM" id="SignalP"/>
    </source>
</evidence>
<comment type="caution">
    <text evidence="2">The sequence shown here is derived from an EMBL/GenBank/DDBJ whole genome shotgun (WGS) entry which is preliminary data.</text>
</comment>
<organism evidence="2 3">
    <name type="scientific">Lentinula raphanica</name>
    <dbReference type="NCBI Taxonomy" id="153919"/>
    <lineage>
        <taxon>Eukaryota</taxon>
        <taxon>Fungi</taxon>
        <taxon>Dikarya</taxon>
        <taxon>Basidiomycota</taxon>
        <taxon>Agaricomycotina</taxon>
        <taxon>Agaricomycetes</taxon>
        <taxon>Agaricomycetidae</taxon>
        <taxon>Agaricales</taxon>
        <taxon>Marasmiineae</taxon>
        <taxon>Omphalotaceae</taxon>
        <taxon>Lentinula</taxon>
    </lineage>
</organism>
<feature type="chain" id="PRO_5041392774" description="CBM6 domain-containing protein" evidence="1">
    <location>
        <begin position="22"/>
        <end position="193"/>
    </location>
</feature>
<feature type="signal peptide" evidence="1">
    <location>
        <begin position="1"/>
        <end position="21"/>
    </location>
</feature>
<protein>
    <recommendedName>
        <fullName evidence="4">CBM6 domain-containing protein</fullName>
    </recommendedName>
</protein>
<dbReference type="AlphaFoldDB" id="A0AA38P4D2"/>
<evidence type="ECO:0000313" key="3">
    <source>
        <dbReference type="Proteomes" id="UP001163846"/>
    </source>
</evidence>